<dbReference type="EMBL" id="GG662439">
    <property type="protein sequence ID" value="EWS71731.1"/>
    <property type="molecule type" value="Genomic_DNA"/>
</dbReference>
<name>W7XD39_TETTS</name>
<dbReference type="InParanoid" id="W7XD39"/>
<keyword evidence="2" id="KW-1185">Reference proteome</keyword>
<sequence>MTIQSMMPKYEHPKNSLNLRFQLYTLSYLADSTRNFNTFQRHLTSYDKLLFQQDQIQNNVLDRIFNKDHMQTNPYQLFNKMKVKISVQTLFGKVLRLQIHFFLVGQTPQIADLNTLSSKLVYQKYLLDHCQPYYFFRNLLYALSIQMDFHFDIYWFALFAIFQLI</sequence>
<protein>
    <submittedName>
        <fullName evidence="1">Uncharacterized protein</fullName>
    </submittedName>
</protein>
<reference evidence="2" key="1">
    <citation type="journal article" date="2006" name="PLoS Biol.">
        <title>Macronuclear genome sequence of the ciliate Tetrahymena thermophila, a model eukaryote.</title>
        <authorList>
            <person name="Eisen J.A."/>
            <person name="Coyne R.S."/>
            <person name="Wu M."/>
            <person name="Wu D."/>
            <person name="Thiagarajan M."/>
            <person name="Wortman J.R."/>
            <person name="Badger J.H."/>
            <person name="Ren Q."/>
            <person name="Amedeo P."/>
            <person name="Jones K.M."/>
            <person name="Tallon L.J."/>
            <person name="Delcher A.L."/>
            <person name="Salzberg S.L."/>
            <person name="Silva J.C."/>
            <person name="Haas B.J."/>
            <person name="Majoros W.H."/>
            <person name="Farzad M."/>
            <person name="Carlton J.M."/>
            <person name="Smith R.K. Jr."/>
            <person name="Garg J."/>
            <person name="Pearlman R.E."/>
            <person name="Karrer K.M."/>
            <person name="Sun L."/>
            <person name="Manning G."/>
            <person name="Elde N.C."/>
            <person name="Turkewitz A.P."/>
            <person name="Asai D.J."/>
            <person name="Wilkes D.E."/>
            <person name="Wang Y."/>
            <person name="Cai H."/>
            <person name="Collins K."/>
            <person name="Stewart B.A."/>
            <person name="Lee S.R."/>
            <person name="Wilamowska K."/>
            <person name="Weinberg Z."/>
            <person name="Ruzzo W.L."/>
            <person name="Wloga D."/>
            <person name="Gaertig J."/>
            <person name="Frankel J."/>
            <person name="Tsao C.-C."/>
            <person name="Gorovsky M.A."/>
            <person name="Keeling P.J."/>
            <person name="Waller R.F."/>
            <person name="Patron N.J."/>
            <person name="Cherry J.M."/>
            <person name="Stover N.A."/>
            <person name="Krieger C.J."/>
            <person name="del Toro C."/>
            <person name="Ryder H.F."/>
            <person name="Williamson S.C."/>
            <person name="Barbeau R.A."/>
            <person name="Hamilton E.P."/>
            <person name="Orias E."/>
        </authorList>
    </citation>
    <scope>NUCLEOTIDE SEQUENCE [LARGE SCALE GENOMIC DNA]</scope>
    <source>
        <strain evidence="2">SB210</strain>
    </source>
</reference>
<evidence type="ECO:0000313" key="1">
    <source>
        <dbReference type="EMBL" id="EWS71731.1"/>
    </source>
</evidence>
<dbReference type="Proteomes" id="UP000009168">
    <property type="component" value="Unassembled WGS sequence"/>
</dbReference>
<evidence type="ECO:0000313" key="2">
    <source>
        <dbReference type="Proteomes" id="UP000009168"/>
    </source>
</evidence>
<dbReference type="KEGG" id="tet:TTHERM_000993029"/>
<dbReference type="GeneID" id="24441324"/>
<gene>
    <name evidence="1" type="ORF">TTHERM_000993029</name>
</gene>
<dbReference type="AlphaFoldDB" id="W7XD39"/>
<dbReference type="RefSeq" id="XP_012655739.1">
    <property type="nucleotide sequence ID" value="XM_012800285.1"/>
</dbReference>
<accession>W7XD39</accession>
<proteinExistence type="predicted"/>
<organism evidence="1 2">
    <name type="scientific">Tetrahymena thermophila (strain SB210)</name>
    <dbReference type="NCBI Taxonomy" id="312017"/>
    <lineage>
        <taxon>Eukaryota</taxon>
        <taxon>Sar</taxon>
        <taxon>Alveolata</taxon>
        <taxon>Ciliophora</taxon>
        <taxon>Intramacronucleata</taxon>
        <taxon>Oligohymenophorea</taxon>
        <taxon>Hymenostomatida</taxon>
        <taxon>Tetrahymenina</taxon>
        <taxon>Tetrahymenidae</taxon>
        <taxon>Tetrahymena</taxon>
    </lineage>
</organism>